<reference evidence="1 2" key="1">
    <citation type="submission" date="2010-08" db="EMBL/GenBank/DDBJ databases">
        <authorList>
            <person name="Muzny D."/>
            <person name="Qin X."/>
            <person name="Deng J."/>
            <person name="Jiang H."/>
            <person name="Liu Y."/>
            <person name="Qu J."/>
            <person name="Song X.-Z."/>
            <person name="Zhang L."/>
            <person name="Thornton R."/>
            <person name="Coyle M."/>
            <person name="Francisco L."/>
            <person name="Jackson L."/>
            <person name="Javaid M."/>
            <person name="Korchina V."/>
            <person name="Kovar C."/>
            <person name="Mata R."/>
            <person name="Mathew T."/>
            <person name="Ngo R."/>
            <person name="Nguyen L."/>
            <person name="Nguyen N."/>
            <person name="Okwuonu G."/>
            <person name="Ongeri F."/>
            <person name="Pham C."/>
            <person name="Simmons D."/>
            <person name="Wilczek-Boney K."/>
            <person name="Hale W."/>
            <person name="Jakkamsetti A."/>
            <person name="Pham P."/>
            <person name="Ruth R."/>
            <person name="San Lucas F."/>
            <person name="Warren J."/>
            <person name="Zhang J."/>
            <person name="Zhao Z."/>
            <person name="Zhou C."/>
            <person name="Zhu D."/>
            <person name="Lee S."/>
            <person name="Bess C."/>
            <person name="Blankenburg K."/>
            <person name="Forbes L."/>
            <person name="Fu Q."/>
            <person name="Gubbala S."/>
            <person name="Hirani K."/>
            <person name="Jayaseelan J.C."/>
            <person name="Lara F."/>
            <person name="Munidasa M."/>
            <person name="Palculict T."/>
            <person name="Patil S."/>
            <person name="Pu L.-L."/>
            <person name="Saada N."/>
            <person name="Tang L."/>
            <person name="Weissenberger G."/>
            <person name="Zhu Y."/>
            <person name="Hemphill L."/>
            <person name="Shang Y."/>
            <person name="Youmans B."/>
            <person name="Ayvaz T."/>
            <person name="Ross M."/>
            <person name="Santibanez J."/>
            <person name="Aqrawi P."/>
            <person name="Gross S."/>
            <person name="Joshi V."/>
            <person name="Fowler G."/>
            <person name="Nazareth L."/>
            <person name="Reid J."/>
            <person name="Worley K."/>
            <person name="Petrosino J."/>
            <person name="Highlander S."/>
            <person name="Gibbs R."/>
        </authorList>
    </citation>
    <scope>NUCLEOTIDE SEQUENCE [LARGE SCALE GENOMIC DNA]</scope>
    <source>
        <strain evidence="1 2">ATCC 27679</strain>
    </source>
</reference>
<gene>
    <name evidence="1" type="ORF">HMPREF0168_0863</name>
</gene>
<organism evidence="1 2">
    <name type="scientific">Bifidobacterium dentium ATCC 27679</name>
    <dbReference type="NCBI Taxonomy" id="871562"/>
    <lineage>
        <taxon>Bacteria</taxon>
        <taxon>Bacillati</taxon>
        <taxon>Actinomycetota</taxon>
        <taxon>Actinomycetes</taxon>
        <taxon>Bifidobacteriales</taxon>
        <taxon>Bifidobacteriaceae</taxon>
        <taxon>Bifidobacterium</taxon>
    </lineage>
</organism>
<dbReference type="Proteomes" id="UP000003323">
    <property type="component" value="Unassembled WGS sequence"/>
</dbReference>
<accession>E0Q6V5</accession>
<dbReference type="HOGENOM" id="CLU_2987461_0_0_11"/>
<comment type="caution">
    <text evidence="1">The sequence shown here is derived from an EMBL/GenBank/DDBJ whole genome shotgun (WGS) entry which is preliminary data.</text>
</comment>
<sequence length="57" mass="6434">MVKVSYYDGVADMTSVEFAQAKGFRTNRHGELIVFDNHSQTVAMFSSGDWAFAERVE</sequence>
<name>E0Q6V5_9BIFI</name>
<evidence type="ECO:0000313" key="1">
    <source>
        <dbReference type="EMBL" id="EFM41470.1"/>
    </source>
</evidence>
<dbReference type="AlphaFoldDB" id="E0Q6V5"/>
<protein>
    <submittedName>
        <fullName evidence="1">Uncharacterized protein</fullName>
    </submittedName>
</protein>
<dbReference type="RefSeq" id="WP_003842001.1">
    <property type="nucleotide sequence ID" value="NZ_GL405225.1"/>
</dbReference>
<proteinExistence type="predicted"/>
<evidence type="ECO:0000313" key="2">
    <source>
        <dbReference type="Proteomes" id="UP000003323"/>
    </source>
</evidence>
<dbReference type="EMBL" id="AEEQ01000009">
    <property type="protein sequence ID" value="EFM41470.1"/>
    <property type="molecule type" value="Genomic_DNA"/>
</dbReference>